<evidence type="ECO:0008006" key="4">
    <source>
        <dbReference type="Google" id="ProtNLM"/>
    </source>
</evidence>
<evidence type="ECO:0000256" key="1">
    <source>
        <dbReference type="SAM" id="Phobius"/>
    </source>
</evidence>
<feature type="transmembrane region" description="Helical" evidence="1">
    <location>
        <begin position="5"/>
        <end position="23"/>
    </location>
</feature>
<keyword evidence="1" id="KW-1133">Transmembrane helix</keyword>
<gene>
    <name evidence="2" type="ORF">GCM10025790_06800</name>
</gene>
<name>A0ABP9FVG9_9MICC</name>
<evidence type="ECO:0000313" key="3">
    <source>
        <dbReference type="Proteomes" id="UP001500368"/>
    </source>
</evidence>
<organism evidence="2 3">
    <name type="scientific">Nesterenkonia rhizosphaerae</name>
    <dbReference type="NCBI Taxonomy" id="1348272"/>
    <lineage>
        <taxon>Bacteria</taxon>
        <taxon>Bacillati</taxon>
        <taxon>Actinomycetota</taxon>
        <taxon>Actinomycetes</taxon>
        <taxon>Micrococcales</taxon>
        <taxon>Micrococcaceae</taxon>
        <taxon>Nesterenkonia</taxon>
    </lineage>
</organism>
<dbReference type="RefSeq" id="WP_345476664.1">
    <property type="nucleotide sequence ID" value="NZ_BAABLW010000002.1"/>
</dbReference>
<evidence type="ECO:0000313" key="2">
    <source>
        <dbReference type="EMBL" id="GAA4914514.1"/>
    </source>
</evidence>
<dbReference type="EMBL" id="BAABLW010000002">
    <property type="protein sequence ID" value="GAA4914514.1"/>
    <property type="molecule type" value="Genomic_DNA"/>
</dbReference>
<reference evidence="3" key="1">
    <citation type="journal article" date="2019" name="Int. J. Syst. Evol. Microbiol.">
        <title>The Global Catalogue of Microorganisms (GCM) 10K type strain sequencing project: providing services to taxonomists for standard genome sequencing and annotation.</title>
        <authorList>
            <consortium name="The Broad Institute Genomics Platform"/>
            <consortium name="The Broad Institute Genome Sequencing Center for Infectious Disease"/>
            <person name="Wu L."/>
            <person name="Ma J."/>
        </authorList>
    </citation>
    <scope>NUCLEOTIDE SEQUENCE [LARGE SCALE GENOMIC DNA]</scope>
    <source>
        <strain evidence="3">JCM 19129</strain>
    </source>
</reference>
<keyword evidence="1" id="KW-0472">Membrane</keyword>
<protein>
    <recommendedName>
        <fullName evidence="4">Flagellar biosynthesis protein FlhA</fullName>
    </recommendedName>
</protein>
<feature type="transmembrane region" description="Helical" evidence="1">
    <location>
        <begin position="29"/>
        <end position="50"/>
    </location>
</feature>
<sequence length="54" mass="5562">MARSAVSIVITIVIAIVLLWLAITVFEIAAGIAGSVIVGILAVLGVLYLIRALT</sequence>
<accession>A0ABP9FVG9</accession>
<keyword evidence="3" id="KW-1185">Reference proteome</keyword>
<dbReference type="Proteomes" id="UP001500368">
    <property type="component" value="Unassembled WGS sequence"/>
</dbReference>
<comment type="caution">
    <text evidence="2">The sequence shown here is derived from an EMBL/GenBank/DDBJ whole genome shotgun (WGS) entry which is preliminary data.</text>
</comment>
<proteinExistence type="predicted"/>
<keyword evidence="1" id="KW-0812">Transmembrane</keyword>